<feature type="transmembrane region" description="Helical" evidence="1">
    <location>
        <begin position="302"/>
        <end position="326"/>
    </location>
</feature>
<dbReference type="AlphaFoldDB" id="A0AAV5S9A3"/>
<keyword evidence="1" id="KW-0472">Membrane</keyword>
<comment type="caution">
    <text evidence="2">The sequence shown here is derived from an EMBL/GenBank/DDBJ whole genome shotgun (WGS) entry which is preliminary data.</text>
</comment>
<evidence type="ECO:0000256" key="1">
    <source>
        <dbReference type="SAM" id="Phobius"/>
    </source>
</evidence>
<sequence>DPLARPMKVGPLIFLWWDLSVLQVLLSVSIKGGIIILLVGSMQIVAAEPSRVERCGDTMNCFAPKSCKTGTDHKLVSIDSGDLITGNCKAILKIRAYSKNKYYVVLESRDLAVKEITLAEDTPQFSCKAASGPQYKGKSLESIEPRIDSPFKCEFIVEESNRQNEIARFPQDEIVMSTNNGFESKGKEHQIQYGSLIAFCDPSQAVYDSQSADSKIIKQPIIGLTHFSCQEDYHIETRRKINNQLEPEFMGTTSIVCEKESTEYKFVIKRKGEMIKQERNEDFNIRCAKRTVGQQASATSPIAIVVIVGGSIILLVMFGGCAIYYVRQRRKLPCPAPFHLSSAWHSRDFRQSSVRPRSRSILVD</sequence>
<protein>
    <submittedName>
        <fullName evidence="2">Uncharacterized protein</fullName>
    </submittedName>
</protein>
<keyword evidence="1" id="KW-0812">Transmembrane</keyword>
<keyword evidence="1" id="KW-1133">Transmembrane helix</keyword>
<reference evidence="2" key="1">
    <citation type="submission" date="2023-10" db="EMBL/GenBank/DDBJ databases">
        <title>Genome assembly of Pristionchus species.</title>
        <authorList>
            <person name="Yoshida K."/>
            <person name="Sommer R.J."/>
        </authorList>
    </citation>
    <scope>NUCLEOTIDE SEQUENCE</scope>
    <source>
        <strain evidence="2">RS0144</strain>
    </source>
</reference>
<proteinExistence type="predicted"/>
<name>A0AAV5S9A3_9BILA</name>
<gene>
    <name evidence="2" type="ORF">PENTCL1PPCAC_1896</name>
</gene>
<feature type="non-terminal residue" evidence="2">
    <location>
        <position position="1"/>
    </location>
</feature>
<evidence type="ECO:0000313" key="3">
    <source>
        <dbReference type="Proteomes" id="UP001432027"/>
    </source>
</evidence>
<organism evidence="2 3">
    <name type="scientific">Pristionchus entomophagus</name>
    <dbReference type="NCBI Taxonomy" id="358040"/>
    <lineage>
        <taxon>Eukaryota</taxon>
        <taxon>Metazoa</taxon>
        <taxon>Ecdysozoa</taxon>
        <taxon>Nematoda</taxon>
        <taxon>Chromadorea</taxon>
        <taxon>Rhabditida</taxon>
        <taxon>Rhabditina</taxon>
        <taxon>Diplogasteromorpha</taxon>
        <taxon>Diplogasteroidea</taxon>
        <taxon>Neodiplogasteridae</taxon>
        <taxon>Pristionchus</taxon>
    </lineage>
</organism>
<evidence type="ECO:0000313" key="2">
    <source>
        <dbReference type="EMBL" id="GMS79721.1"/>
    </source>
</evidence>
<keyword evidence="3" id="KW-1185">Reference proteome</keyword>
<dbReference type="Proteomes" id="UP001432027">
    <property type="component" value="Unassembled WGS sequence"/>
</dbReference>
<accession>A0AAV5S9A3</accession>
<dbReference type="EMBL" id="BTSX01000001">
    <property type="protein sequence ID" value="GMS79721.1"/>
    <property type="molecule type" value="Genomic_DNA"/>
</dbReference>